<protein>
    <submittedName>
        <fullName evidence="1">Helix-turn-helix domain-containing protein</fullName>
    </submittedName>
</protein>
<name>A0ABV3LLF6_9MICO</name>
<keyword evidence="2" id="KW-1185">Reference proteome</keyword>
<dbReference type="EMBL" id="JBFBMH010000049">
    <property type="protein sequence ID" value="MEW1976741.1"/>
    <property type="molecule type" value="Genomic_DNA"/>
</dbReference>
<sequence>MTIESLALHNFEDRATKAILRRKLQINTRDLVALLADLVDTSAPTTQPDRDFLTTYAGLTGADLEDESVSGIDANISANRARASMDVQAVSLTTQQVSEMLNMNPANVRRAVLDGTLYSVKPTPGSHHRFPKWQFVDGRPLPGLREVISALPDDYHPLEVAGFIAEPAETLRNMSPAQWLAGGGNISDVVALADGRSWE</sequence>
<evidence type="ECO:0000313" key="1">
    <source>
        <dbReference type="EMBL" id="MEW1976741.1"/>
    </source>
</evidence>
<dbReference type="Proteomes" id="UP001553715">
    <property type="component" value="Unassembled WGS sequence"/>
</dbReference>
<reference evidence="1 2" key="1">
    <citation type="submission" date="2024-06" db="EMBL/GenBank/DDBJ databases">
        <title>The Natural Products Discovery Center: Release of the First 8490 Sequenced Strains for Exploring Actinobacteria Biosynthetic Diversity.</title>
        <authorList>
            <person name="Kalkreuter E."/>
            <person name="Kautsar S.A."/>
            <person name="Yang D."/>
            <person name="Bader C.D."/>
            <person name="Teijaro C.N."/>
            <person name="Fluegel L."/>
            <person name="Davis C.M."/>
            <person name="Simpson J.R."/>
            <person name="Lauterbach L."/>
            <person name="Steele A.D."/>
            <person name="Gui C."/>
            <person name="Meng S."/>
            <person name="Li G."/>
            <person name="Viehrig K."/>
            <person name="Ye F."/>
            <person name="Su P."/>
            <person name="Kiefer A.F."/>
            <person name="Nichols A."/>
            <person name="Cepeda A.J."/>
            <person name="Yan W."/>
            <person name="Fan B."/>
            <person name="Jiang Y."/>
            <person name="Adhikari A."/>
            <person name="Zheng C.-J."/>
            <person name="Schuster L."/>
            <person name="Cowan T.M."/>
            <person name="Smanski M.J."/>
            <person name="Chevrette M.G."/>
            <person name="De Carvalho L.P.S."/>
            <person name="Shen B."/>
        </authorList>
    </citation>
    <scope>NUCLEOTIDE SEQUENCE [LARGE SCALE GENOMIC DNA]</scope>
    <source>
        <strain evidence="1 2">NPDC077434</strain>
    </source>
</reference>
<proteinExistence type="predicted"/>
<dbReference type="RefSeq" id="WP_052167068.1">
    <property type="nucleotide sequence ID" value="NZ_JAJVKR010000027.1"/>
</dbReference>
<comment type="caution">
    <text evidence="1">The sequence shown here is derived from an EMBL/GenBank/DDBJ whole genome shotgun (WGS) entry which is preliminary data.</text>
</comment>
<organism evidence="1 2">
    <name type="scientific">Microbacterium profundi</name>
    <dbReference type="NCBI Taxonomy" id="450380"/>
    <lineage>
        <taxon>Bacteria</taxon>
        <taxon>Bacillati</taxon>
        <taxon>Actinomycetota</taxon>
        <taxon>Actinomycetes</taxon>
        <taxon>Micrococcales</taxon>
        <taxon>Microbacteriaceae</taxon>
        <taxon>Microbacterium</taxon>
    </lineage>
</organism>
<gene>
    <name evidence="1" type="ORF">AB0301_16955</name>
</gene>
<accession>A0ABV3LLF6</accession>
<evidence type="ECO:0000313" key="2">
    <source>
        <dbReference type="Proteomes" id="UP001553715"/>
    </source>
</evidence>